<dbReference type="Proteomes" id="UP001044222">
    <property type="component" value="Unassembled WGS sequence"/>
</dbReference>
<feature type="compositionally biased region" description="Basic residues" evidence="1">
    <location>
        <begin position="8"/>
        <end position="23"/>
    </location>
</feature>
<name>A0A9D3MSS2_ANGAN</name>
<protein>
    <submittedName>
        <fullName evidence="2">Uncharacterized protein</fullName>
    </submittedName>
</protein>
<evidence type="ECO:0000313" key="3">
    <source>
        <dbReference type="Proteomes" id="UP001044222"/>
    </source>
</evidence>
<evidence type="ECO:0000256" key="1">
    <source>
        <dbReference type="SAM" id="MobiDB-lite"/>
    </source>
</evidence>
<proteinExistence type="predicted"/>
<evidence type="ECO:0000313" key="2">
    <source>
        <dbReference type="EMBL" id="KAG5853192.1"/>
    </source>
</evidence>
<keyword evidence="3" id="KW-1185">Reference proteome</keyword>
<accession>A0A9D3MSS2</accession>
<comment type="caution">
    <text evidence="2">The sequence shown here is derived from an EMBL/GenBank/DDBJ whole genome shotgun (WGS) entry which is preliminary data.</text>
</comment>
<gene>
    <name evidence="2" type="ORF">ANANG_G00070460</name>
</gene>
<organism evidence="2 3">
    <name type="scientific">Anguilla anguilla</name>
    <name type="common">European freshwater eel</name>
    <name type="synonym">Muraena anguilla</name>
    <dbReference type="NCBI Taxonomy" id="7936"/>
    <lineage>
        <taxon>Eukaryota</taxon>
        <taxon>Metazoa</taxon>
        <taxon>Chordata</taxon>
        <taxon>Craniata</taxon>
        <taxon>Vertebrata</taxon>
        <taxon>Euteleostomi</taxon>
        <taxon>Actinopterygii</taxon>
        <taxon>Neopterygii</taxon>
        <taxon>Teleostei</taxon>
        <taxon>Anguilliformes</taxon>
        <taxon>Anguillidae</taxon>
        <taxon>Anguilla</taxon>
    </lineage>
</organism>
<feature type="region of interest" description="Disordered" evidence="1">
    <location>
        <begin position="1"/>
        <end position="79"/>
    </location>
</feature>
<sequence>MERSAYHGSRRGCTRKAGKRKRSWGFSPLSGESARAERSRVDQSAVEDPWHRAKQSTQPEGKHDSHSSSWAASKVPMMPQAPADRLLQLKLLPHWEPAAEVNLSPGAPNGAGFCLCGVRMTRRMRNHRETLTQVPPGVEQEVKNH</sequence>
<dbReference type="AlphaFoldDB" id="A0A9D3MSS2"/>
<dbReference type="EMBL" id="JAFIRN010000003">
    <property type="protein sequence ID" value="KAG5853192.1"/>
    <property type="molecule type" value="Genomic_DNA"/>
</dbReference>
<reference evidence="2" key="1">
    <citation type="submission" date="2021-01" db="EMBL/GenBank/DDBJ databases">
        <title>A chromosome-scale assembly of European eel, Anguilla anguilla.</title>
        <authorList>
            <person name="Henkel C."/>
            <person name="Jong-Raadsen S.A."/>
            <person name="Dufour S."/>
            <person name="Weltzien F.-A."/>
            <person name="Palstra A.P."/>
            <person name="Pelster B."/>
            <person name="Spaink H.P."/>
            <person name="Van Den Thillart G.E."/>
            <person name="Jansen H."/>
            <person name="Zahm M."/>
            <person name="Klopp C."/>
            <person name="Cedric C."/>
            <person name="Louis A."/>
            <person name="Berthelot C."/>
            <person name="Parey E."/>
            <person name="Roest Crollius H."/>
            <person name="Montfort J."/>
            <person name="Robinson-Rechavi M."/>
            <person name="Bucao C."/>
            <person name="Bouchez O."/>
            <person name="Gislard M."/>
            <person name="Lluch J."/>
            <person name="Milhes M."/>
            <person name="Lampietro C."/>
            <person name="Lopez Roques C."/>
            <person name="Donnadieu C."/>
            <person name="Braasch I."/>
            <person name="Desvignes T."/>
            <person name="Postlethwait J."/>
            <person name="Bobe J."/>
            <person name="Guiguen Y."/>
            <person name="Dirks R."/>
        </authorList>
    </citation>
    <scope>NUCLEOTIDE SEQUENCE</scope>
    <source>
        <strain evidence="2">Tag_6206</strain>
        <tissue evidence="2">Liver</tissue>
    </source>
</reference>